<evidence type="ECO:0000313" key="5">
    <source>
        <dbReference type="EMBL" id="MCP9001877.1"/>
    </source>
</evidence>
<evidence type="ECO:0000256" key="2">
    <source>
        <dbReference type="RuleBase" id="RU361205"/>
    </source>
</evidence>
<feature type="region of interest" description="Disordered" evidence="3">
    <location>
        <begin position="1"/>
        <end position="23"/>
    </location>
</feature>
<keyword evidence="2 5" id="KW-0808">Transferase</keyword>
<dbReference type="InterPro" id="IPR045031">
    <property type="entry name" value="DHP_synth-like"/>
</dbReference>
<reference evidence="5 6" key="1">
    <citation type="submission" date="2022-06" db="EMBL/GenBank/DDBJ databases">
        <title>Pseudarthrobacter sp. strain RMG13 Genome sequencing and assembly.</title>
        <authorList>
            <person name="Kim I."/>
        </authorList>
    </citation>
    <scope>NUCLEOTIDE SEQUENCE [LARGE SCALE GENOMIC DNA]</scope>
    <source>
        <strain evidence="5 6">RMG13</strain>
    </source>
</reference>
<dbReference type="Pfam" id="PF00809">
    <property type="entry name" value="Pterin_bind"/>
    <property type="match status" value="1"/>
</dbReference>
<keyword evidence="2" id="KW-0479">Metal-binding</keyword>
<sequence>MQPPTRETREPPGATAAATPGTTTYEPALLHPVHRFGSRIIDFRRQAALMAIINRTPDSFYDTGRTFGLEAAIDASMAALAEGADWVDIGGQPFAPGTCLSTREEADRVIPVITEVRQRSDTIISTDTFNPEVARLSIKAGANAINDTSGLRNPDMAAAVAESGAHLIITHSLAPPRSAWPRPGYHDVVGEVRDFLCRKIDEALRLGVSEEQIIIDPGHDLNKNTLHSLELTRCLGRIAALGFPVLAAVSNKDFIGETLGKAKDQRVEGSLAAAVICLLNGARILRMHNIAAAAAALHLTEAVLGWRNPVSLQHNMGHHKMDEPVPQPSRVLL</sequence>
<dbReference type="InterPro" id="IPR011005">
    <property type="entry name" value="Dihydropteroate_synth-like_sf"/>
</dbReference>
<name>A0ABT1LTS9_9MICC</name>
<dbReference type="EMBL" id="JANCLV010000021">
    <property type="protein sequence ID" value="MCP9001877.1"/>
    <property type="molecule type" value="Genomic_DNA"/>
</dbReference>
<comment type="pathway">
    <text evidence="2">Cofactor biosynthesis; tetrahydrofolate biosynthesis; 7,8-dihydrofolate from 2-amino-4-hydroxy-6-hydroxymethyl-7,8-dihydropteridine diphosphate and 4-aminobenzoate: step 1/2.</text>
</comment>
<evidence type="ECO:0000256" key="3">
    <source>
        <dbReference type="SAM" id="MobiDB-lite"/>
    </source>
</evidence>
<dbReference type="InterPro" id="IPR006390">
    <property type="entry name" value="DHP_synth_dom"/>
</dbReference>
<dbReference type="PANTHER" id="PTHR20941">
    <property type="entry name" value="FOLATE SYNTHESIS PROTEINS"/>
    <property type="match status" value="1"/>
</dbReference>
<keyword evidence="6" id="KW-1185">Reference proteome</keyword>
<dbReference type="CDD" id="cd00739">
    <property type="entry name" value="DHPS"/>
    <property type="match status" value="1"/>
</dbReference>
<comment type="caution">
    <text evidence="5">The sequence shown here is derived from an EMBL/GenBank/DDBJ whole genome shotgun (WGS) entry which is preliminary data.</text>
</comment>
<feature type="domain" description="Pterin-binding" evidence="4">
    <location>
        <begin position="47"/>
        <end position="298"/>
    </location>
</feature>
<proteinExistence type="inferred from homology"/>
<dbReference type="PANTHER" id="PTHR20941:SF8">
    <property type="entry name" value="INACTIVE DIHYDROPTEROATE SYNTHASE 2"/>
    <property type="match status" value="1"/>
</dbReference>
<protein>
    <recommendedName>
        <fullName evidence="2">Dihydropteroate synthase</fullName>
        <shortName evidence="2">DHPS</shortName>
        <ecNumber evidence="2">2.5.1.15</ecNumber>
    </recommendedName>
    <alternativeName>
        <fullName evidence="2">Dihydropteroate pyrophosphorylase</fullName>
    </alternativeName>
</protein>
<feature type="compositionally biased region" description="Basic and acidic residues" evidence="3">
    <location>
        <begin position="1"/>
        <end position="10"/>
    </location>
</feature>
<dbReference type="NCBIfam" id="TIGR01496">
    <property type="entry name" value="DHPS"/>
    <property type="match status" value="1"/>
</dbReference>
<comment type="similarity">
    <text evidence="1 2">Belongs to the DHPS family.</text>
</comment>
<dbReference type="EC" id="2.5.1.15" evidence="2"/>
<feature type="compositionally biased region" description="Low complexity" evidence="3">
    <location>
        <begin position="11"/>
        <end position="23"/>
    </location>
</feature>
<accession>A0ABT1LTS9</accession>
<dbReference type="Gene3D" id="3.20.20.20">
    <property type="entry name" value="Dihydropteroate synthase-like"/>
    <property type="match status" value="1"/>
</dbReference>
<comment type="cofactor">
    <cofactor evidence="2">
        <name>Mg(2+)</name>
        <dbReference type="ChEBI" id="CHEBI:18420"/>
    </cofactor>
</comment>
<dbReference type="GO" id="GO:0004156">
    <property type="term" value="F:dihydropteroate synthase activity"/>
    <property type="evidence" value="ECO:0007669"/>
    <property type="project" value="UniProtKB-EC"/>
</dbReference>
<evidence type="ECO:0000256" key="1">
    <source>
        <dbReference type="ARBA" id="ARBA00009503"/>
    </source>
</evidence>
<dbReference type="PROSITE" id="PS00792">
    <property type="entry name" value="DHPS_1"/>
    <property type="match status" value="1"/>
</dbReference>
<evidence type="ECO:0000313" key="6">
    <source>
        <dbReference type="Proteomes" id="UP001524318"/>
    </source>
</evidence>
<keyword evidence="2" id="KW-0460">Magnesium</keyword>
<dbReference type="SUPFAM" id="SSF51717">
    <property type="entry name" value="Dihydropteroate synthetase-like"/>
    <property type="match status" value="1"/>
</dbReference>
<dbReference type="InterPro" id="IPR000489">
    <property type="entry name" value="Pterin-binding_dom"/>
</dbReference>
<gene>
    <name evidence="5" type="primary">folP</name>
    <name evidence="5" type="ORF">NFC73_19405</name>
</gene>
<evidence type="ECO:0000259" key="4">
    <source>
        <dbReference type="PROSITE" id="PS50972"/>
    </source>
</evidence>
<dbReference type="PROSITE" id="PS50972">
    <property type="entry name" value="PTERIN_BINDING"/>
    <property type="match status" value="1"/>
</dbReference>
<organism evidence="5 6">
    <name type="scientific">Pseudarthrobacter humi</name>
    <dbReference type="NCBI Taxonomy" id="2952523"/>
    <lineage>
        <taxon>Bacteria</taxon>
        <taxon>Bacillati</taxon>
        <taxon>Actinomycetota</taxon>
        <taxon>Actinomycetes</taxon>
        <taxon>Micrococcales</taxon>
        <taxon>Micrococcaceae</taxon>
        <taxon>Pseudarthrobacter</taxon>
    </lineage>
</organism>
<keyword evidence="2" id="KW-0289">Folate biosynthesis</keyword>
<dbReference type="Proteomes" id="UP001524318">
    <property type="component" value="Unassembled WGS sequence"/>
</dbReference>
<comment type="function">
    <text evidence="2">Catalyzes the condensation of para-aminobenzoate (pABA) with 6-hydroxymethyl-7,8-dihydropterin diphosphate (DHPt-PP) to form 7,8-dihydropteroate (H2Pte), the immediate precursor of folate derivatives.</text>
</comment>
<dbReference type="RefSeq" id="WP_254752939.1">
    <property type="nucleotide sequence ID" value="NZ_JANCLV010000021.1"/>
</dbReference>